<dbReference type="Gene3D" id="3.30.1330.80">
    <property type="entry name" value="Hypothetical protein, similar to alpha- acetolactate decarboxylase, domain 2"/>
    <property type="match status" value="1"/>
</dbReference>
<name>A0A3B0S8L9_9ZZZZ</name>
<proteinExistence type="predicted"/>
<dbReference type="EMBL" id="UOEC01000136">
    <property type="protein sequence ID" value="VAV96778.1"/>
    <property type="molecule type" value="Genomic_DNA"/>
</dbReference>
<feature type="domain" description="PPC" evidence="1">
    <location>
        <begin position="10"/>
        <end position="129"/>
    </location>
</feature>
<dbReference type="PROSITE" id="PS51742">
    <property type="entry name" value="PPC"/>
    <property type="match status" value="1"/>
</dbReference>
<protein>
    <recommendedName>
        <fullName evidence="1">PPC domain-containing protein</fullName>
    </recommendedName>
</protein>
<dbReference type="Pfam" id="PF03479">
    <property type="entry name" value="PCC"/>
    <property type="match status" value="1"/>
</dbReference>
<sequence length="129" mass="14219">MKEMMAQKQDKSNRRVVCARIGPNEDLVTSVEKICLKENIQDAFIRGSLGSLTSANLEVADGKTKFVKGPAVEILSLSGQIKRNEQDVPEARLYGVISDEYGDIRAGRFIPGSNNVCVTMELTVEEWDG</sequence>
<dbReference type="CDD" id="cd11378">
    <property type="entry name" value="DUF296"/>
    <property type="match status" value="1"/>
</dbReference>
<dbReference type="PANTHER" id="PTHR34988">
    <property type="entry name" value="PROTEIN, PUTATIVE-RELATED"/>
    <property type="match status" value="1"/>
</dbReference>
<dbReference type="AlphaFoldDB" id="A0A3B0S8L9"/>
<organism evidence="2">
    <name type="scientific">hydrothermal vent metagenome</name>
    <dbReference type="NCBI Taxonomy" id="652676"/>
    <lineage>
        <taxon>unclassified sequences</taxon>
        <taxon>metagenomes</taxon>
        <taxon>ecological metagenomes</taxon>
    </lineage>
</organism>
<evidence type="ECO:0000259" key="1">
    <source>
        <dbReference type="PROSITE" id="PS51742"/>
    </source>
</evidence>
<reference evidence="2" key="1">
    <citation type="submission" date="2018-06" db="EMBL/GenBank/DDBJ databases">
        <authorList>
            <person name="Zhirakovskaya E."/>
        </authorList>
    </citation>
    <scope>NUCLEOTIDE SEQUENCE</scope>
</reference>
<dbReference type="InterPro" id="IPR005175">
    <property type="entry name" value="PPC_dom"/>
</dbReference>
<accession>A0A3B0S8L9</accession>
<evidence type="ECO:0000313" key="2">
    <source>
        <dbReference type="EMBL" id="VAV96778.1"/>
    </source>
</evidence>
<gene>
    <name evidence="2" type="ORF">MNBD_ALPHA08-225</name>
</gene>
<dbReference type="PANTHER" id="PTHR34988:SF1">
    <property type="entry name" value="DNA-BINDING PROTEIN"/>
    <property type="match status" value="1"/>
</dbReference>
<dbReference type="SUPFAM" id="SSF117856">
    <property type="entry name" value="AF0104/ALDC/Ptd012-like"/>
    <property type="match status" value="1"/>
</dbReference>